<comment type="caution">
    <text evidence="3">The sequence shown here is derived from an EMBL/GenBank/DDBJ whole genome shotgun (WGS) entry which is preliminary data.</text>
</comment>
<sequence>VCFGLSGSAYTNNSRCPGSNACCGVGATCLSNRLCHNPNDGPELWVRGPCAVSPWDDSCGQICLYNETEFGNGVLPRVVPCNDGSLCCNKDPQCCQDGRGIFLDENGNVVKARVTAATTSYPPSGTGTERFTLTPSTSTTSTSASSPPSSSPTTGTNSPASSQSSNPNNATTAEPENTAGLKVGLGVGIPLAIIASGGLVYFLLRRRKTKAD</sequence>
<dbReference type="EMBL" id="JAUKUA010000005">
    <property type="protein sequence ID" value="KAK0711835.1"/>
    <property type="molecule type" value="Genomic_DNA"/>
</dbReference>
<feature type="non-terminal residue" evidence="3">
    <location>
        <position position="1"/>
    </location>
</feature>
<accession>A0AA40A9P2</accession>
<feature type="compositionally biased region" description="Low complexity" evidence="1">
    <location>
        <begin position="134"/>
        <end position="173"/>
    </location>
</feature>
<feature type="compositionally biased region" description="Polar residues" evidence="1">
    <location>
        <begin position="118"/>
        <end position="133"/>
    </location>
</feature>
<organism evidence="3 4">
    <name type="scientific">Lasiosphaeris hirsuta</name>
    <dbReference type="NCBI Taxonomy" id="260670"/>
    <lineage>
        <taxon>Eukaryota</taxon>
        <taxon>Fungi</taxon>
        <taxon>Dikarya</taxon>
        <taxon>Ascomycota</taxon>
        <taxon>Pezizomycotina</taxon>
        <taxon>Sordariomycetes</taxon>
        <taxon>Sordariomycetidae</taxon>
        <taxon>Sordariales</taxon>
        <taxon>Lasiosphaeriaceae</taxon>
        <taxon>Lasiosphaeris</taxon>
    </lineage>
</organism>
<dbReference type="Proteomes" id="UP001172102">
    <property type="component" value="Unassembled WGS sequence"/>
</dbReference>
<gene>
    <name evidence="3" type="ORF">B0H67DRAFT_443239</name>
</gene>
<keyword evidence="2" id="KW-1133">Transmembrane helix</keyword>
<reference evidence="3" key="1">
    <citation type="submission" date="2023-06" db="EMBL/GenBank/DDBJ databases">
        <title>Genome-scale phylogeny and comparative genomics of the fungal order Sordariales.</title>
        <authorList>
            <consortium name="Lawrence Berkeley National Laboratory"/>
            <person name="Hensen N."/>
            <person name="Bonometti L."/>
            <person name="Westerberg I."/>
            <person name="Brannstrom I.O."/>
            <person name="Guillou S."/>
            <person name="Cros-Aarteil S."/>
            <person name="Calhoun S."/>
            <person name="Haridas S."/>
            <person name="Kuo A."/>
            <person name="Mondo S."/>
            <person name="Pangilinan J."/>
            <person name="Riley R."/>
            <person name="Labutti K."/>
            <person name="Andreopoulos B."/>
            <person name="Lipzen A."/>
            <person name="Chen C."/>
            <person name="Yanf M."/>
            <person name="Daum C."/>
            <person name="Ng V."/>
            <person name="Clum A."/>
            <person name="Steindorff A."/>
            <person name="Ohm R."/>
            <person name="Martin F."/>
            <person name="Silar P."/>
            <person name="Natvig D."/>
            <person name="Lalanne C."/>
            <person name="Gautier V."/>
            <person name="Ament-Velasquez S.L."/>
            <person name="Kruys A."/>
            <person name="Hutchinson M.I."/>
            <person name="Powell A.J."/>
            <person name="Barry K."/>
            <person name="Miller A.N."/>
            <person name="Grigoriev I.V."/>
            <person name="Debuchy R."/>
            <person name="Gladieux P."/>
            <person name="Thoren M.H."/>
            <person name="Johannesson H."/>
        </authorList>
    </citation>
    <scope>NUCLEOTIDE SEQUENCE</scope>
    <source>
        <strain evidence="3">SMH4607-1</strain>
    </source>
</reference>
<evidence type="ECO:0000313" key="3">
    <source>
        <dbReference type="EMBL" id="KAK0711835.1"/>
    </source>
</evidence>
<protein>
    <submittedName>
        <fullName evidence="3">Uncharacterized protein</fullName>
    </submittedName>
</protein>
<keyword evidence="2" id="KW-0472">Membrane</keyword>
<evidence type="ECO:0000313" key="4">
    <source>
        <dbReference type="Proteomes" id="UP001172102"/>
    </source>
</evidence>
<feature type="region of interest" description="Disordered" evidence="1">
    <location>
        <begin position="118"/>
        <end position="175"/>
    </location>
</feature>
<proteinExistence type="predicted"/>
<name>A0AA40A9P2_9PEZI</name>
<keyword evidence="4" id="KW-1185">Reference proteome</keyword>
<evidence type="ECO:0000256" key="1">
    <source>
        <dbReference type="SAM" id="MobiDB-lite"/>
    </source>
</evidence>
<feature type="transmembrane region" description="Helical" evidence="2">
    <location>
        <begin position="183"/>
        <end position="204"/>
    </location>
</feature>
<evidence type="ECO:0000256" key="2">
    <source>
        <dbReference type="SAM" id="Phobius"/>
    </source>
</evidence>
<dbReference type="AlphaFoldDB" id="A0AA40A9P2"/>
<keyword evidence="2" id="KW-0812">Transmembrane</keyword>
<feature type="non-terminal residue" evidence="3">
    <location>
        <position position="212"/>
    </location>
</feature>